<name>A0A6B0U3X2_IXORI</name>
<protein>
    <submittedName>
        <fullName evidence="2">Putative secreted protein</fullName>
    </submittedName>
</protein>
<sequence>MSALCCFFLTSLLAEMPETYTLITILNNPEDGGLQEKEVGNDEVFRTQGGGGHRMALGVEKTKRISLIRCCCCSCFFFRFPFFVRRTQRTTHESA</sequence>
<proteinExistence type="predicted"/>
<feature type="chain" id="PRO_5025649085" evidence="1">
    <location>
        <begin position="22"/>
        <end position="95"/>
    </location>
</feature>
<evidence type="ECO:0000313" key="2">
    <source>
        <dbReference type="EMBL" id="MXU87179.1"/>
    </source>
</evidence>
<accession>A0A6B0U3X2</accession>
<keyword evidence="1" id="KW-0732">Signal</keyword>
<dbReference type="AlphaFoldDB" id="A0A6B0U3X2"/>
<organism evidence="2">
    <name type="scientific">Ixodes ricinus</name>
    <name type="common">Common tick</name>
    <name type="synonym">Acarus ricinus</name>
    <dbReference type="NCBI Taxonomy" id="34613"/>
    <lineage>
        <taxon>Eukaryota</taxon>
        <taxon>Metazoa</taxon>
        <taxon>Ecdysozoa</taxon>
        <taxon>Arthropoda</taxon>
        <taxon>Chelicerata</taxon>
        <taxon>Arachnida</taxon>
        <taxon>Acari</taxon>
        <taxon>Parasitiformes</taxon>
        <taxon>Ixodida</taxon>
        <taxon>Ixodoidea</taxon>
        <taxon>Ixodidae</taxon>
        <taxon>Ixodinae</taxon>
        <taxon>Ixodes</taxon>
    </lineage>
</organism>
<evidence type="ECO:0000256" key="1">
    <source>
        <dbReference type="SAM" id="SignalP"/>
    </source>
</evidence>
<feature type="signal peptide" evidence="1">
    <location>
        <begin position="1"/>
        <end position="21"/>
    </location>
</feature>
<dbReference type="EMBL" id="GIFC01005096">
    <property type="protein sequence ID" value="MXU87179.1"/>
    <property type="molecule type" value="Transcribed_RNA"/>
</dbReference>
<reference evidence="2" key="1">
    <citation type="submission" date="2019-12" db="EMBL/GenBank/DDBJ databases">
        <title>An insight into the sialome of adult female Ixodes ricinus ticks feeding for 6 days.</title>
        <authorList>
            <person name="Perner J."/>
            <person name="Ribeiro J.M.C."/>
        </authorList>
    </citation>
    <scope>NUCLEOTIDE SEQUENCE</scope>
    <source>
        <strain evidence="2">Semi-engorged</strain>
        <tissue evidence="2">Salivary glands</tissue>
    </source>
</reference>